<evidence type="ECO:0000256" key="2">
    <source>
        <dbReference type="ARBA" id="ARBA00023002"/>
    </source>
</evidence>
<evidence type="ECO:0000256" key="1">
    <source>
        <dbReference type="ARBA" id="ARBA00012499"/>
    </source>
</evidence>
<dbReference type="Proteomes" id="UP000658202">
    <property type="component" value="Unassembled WGS sequence"/>
</dbReference>
<dbReference type="PANTHER" id="PTHR10173">
    <property type="entry name" value="METHIONINE SULFOXIDE REDUCTASE"/>
    <property type="match status" value="1"/>
</dbReference>
<evidence type="ECO:0000313" key="6">
    <source>
        <dbReference type="Proteomes" id="UP000658202"/>
    </source>
</evidence>
<dbReference type="EMBL" id="BMCW01000001">
    <property type="protein sequence ID" value="GGG44902.1"/>
    <property type="molecule type" value="Genomic_DNA"/>
</dbReference>
<feature type="domain" description="MsrB" evidence="4">
    <location>
        <begin position="68"/>
        <end position="189"/>
    </location>
</feature>
<keyword evidence="6" id="KW-1185">Reference proteome</keyword>
<accession>A0ABQ1WTT5</accession>
<protein>
    <recommendedName>
        <fullName evidence="1">peptide-methionine (R)-S-oxide reductase</fullName>
        <ecNumber evidence="1">1.8.4.12</ecNumber>
    </recommendedName>
</protein>
<evidence type="ECO:0000259" key="4">
    <source>
        <dbReference type="PROSITE" id="PS51790"/>
    </source>
</evidence>
<comment type="caution">
    <text evidence="5">The sequence shown here is derived from an EMBL/GenBank/DDBJ whole genome shotgun (WGS) entry which is preliminary data.</text>
</comment>
<organism evidence="5 6">
    <name type="scientific">Epilithonimonas arachidiradicis</name>
    <dbReference type="NCBI Taxonomy" id="1617282"/>
    <lineage>
        <taxon>Bacteria</taxon>
        <taxon>Pseudomonadati</taxon>
        <taxon>Bacteroidota</taxon>
        <taxon>Flavobacteriia</taxon>
        <taxon>Flavobacteriales</taxon>
        <taxon>Weeksellaceae</taxon>
        <taxon>Chryseobacterium group</taxon>
        <taxon>Epilithonimonas</taxon>
    </lineage>
</organism>
<gene>
    <name evidence="5" type="ORF">GCM10007332_02950</name>
</gene>
<dbReference type="Pfam" id="PF01641">
    <property type="entry name" value="SelR"/>
    <property type="match status" value="1"/>
</dbReference>
<dbReference type="InterPro" id="IPR028427">
    <property type="entry name" value="Met_Sox_Rdtase_MsrB"/>
</dbReference>
<evidence type="ECO:0000313" key="5">
    <source>
        <dbReference type="EMBL" id="GGG44902.1"/>
    </source>
</evidence>
<dbReference type="InterPro" id="IPR011057">
    <property type="entry name" value="Mss4-like_sf"/>
</dbReference>
<proteinExistence type="predicted"/>
<reference evidence="6" key="1">
    <citation type="journal article" date="2019" name="Int. J. Syst. Evol. Microbiol.">
        <title>The Global Catalogue of Microorganisms (GCM) 10K type strain sequencing project: providing services to taxonomists for standard genome sequencing and annotation.</title>
        <authorList>
            <consortium name="The Broad Institute Genomics Platform"/>
            <consortium name="The Broad Institute Genome Sequencing Center for Infectious Disease"/>
            <person name="Wu L."/>
            <person name="Ma J."/>
        </authorList>
    </citation>
    <scope>NUCLEOTIDE SEQUENCE [LARGE SCALE GENOMIC DNA]</scope>
    <source>
        <strain evidence="6">CCM 8490</strain>
    </source>
</reference>
<dbReference type="SUPFAM" id="SSF51316">
    <property type="entry name" value="Mss4-like"/>
    <property type="match status" value="1"/>
</dbReference>
<comment type="catalytic activity">
    <reaction evidence="3">
        <text>L-methionyl-[protein] + [thioredoxin]-disulfide + H2O = L-methionyl-(R)-S-oxide-[protein] + [thioredoxin]-dithiol</text>
        <dbReference type="Rhea" id="RHEA:24164"/>
        <dbReference type="Rhea" id="RHEA-COMP:10698"/>
        <dbReference type="Rhea" id="RHEA-COMP:10700"/>
        <dbReference type="Rhea" id="RHEA-COMP:12313"/>
        <dbReference type="Rhea" id="RHEA-COMP:12314"/>
        <dbReference type="ChEBI" id="CHEBI:15377"/>
        <dbReference type="ChEBI" id="CHEBI:16044"/>
        <dbReference type="ChEBI" id="CHEBI:29950"/>
        <dbReference type="ChEBI" id="CHEBI:45764"/>
        <dbReference type="ChEBI" id="CHEBI:50058"/>
        <dbReference type="EC" id="1.8.4.12"/>
    </reaction>
</comment>
<dbReference type="EC" id="1.8.4.12" evidence="1"/>
<dbReference type="PROSITE" id="PS51790">
    <property type="entry name" value="MSRB"/>
    <property type="match status" value="1"/>
</dbReference>
<dbReference type="NCBIfam" id="TIGR00357">
    <property type="entry name" value="peptide-methionine (R)-S-oxide reductase MsrB"/>
    <property type="match status" value="1"/>
</dbReference>
<keyword evidence="2" id="KW-0560">Oxidoreductase</keyword>
<sequence>MESYIRFSKFTSMKKLFFFILINSFLLQCAQKKVDLTKPQQQTKMEDNTHTNNPYYSRTDKTKLNVSNEEWKKILSPEVYAIAREANTEYPFTGKYNDFDEVGEYYCAVCGNHLFRSSSKFASTCGWPSFFEADKDGVIYKRDSSHGMERIEVLCKRCDSHLGHVFNDGPPPTGTRYCMNSVSLDFQRDKK</sequence>
<evidence type="ECO:0000256" key="3">
    <source>
        <dbReference type="ARBA" id="ARBA00048488"/>
    </source>
</evidence>
<name>A0ABQ1WTT5_9FLAO</name>
<dbReference type="InterPro" id="IPR002579">
    <property type="entry name" value="Met_Sox_Rdtase_MsrB_dom"/>
</dbReference>
<dbReference type="PANTHER" id="PTHR10173:SF52">
    <property type="entry name" value="METHIONINE-R-SULFOXIDE REDUCTASE B1"/>
    <property type="match status" value="1"/>
</dbReference>
<dbReference type="Gene3D" id="2.170.150.20">
    <property type="entry name" value="Peptide methionine sulfoxide reductase"/>
    <property type="match status" value="1"/>
</dbReference>